<reference evidence="7" key="1">
    <citation type="journal article" date="2019" name="Int. J. Syst. Evol. Microbiol.">
        <title>The Global Catalogue of Microorganisms (GCM) 10K type strain sequencing project: providing services to taxonomists for standard genome sequencing and annotation.</title>
        <authorList>
            <consortium name="The Broad Institute Genomics Platform"/>
            <consortium name="The Broad Institute Genome Sequencing Center for Infectious Disease"/>
            <person name="Wu L."/>
            <person name="Ma J."/>
        </authorList>
    </citation>
    <scope>NUCLEOTIDE SEQUENCE [LARGE SCALE GENOMIC DNA]</scope>
    <source>
        <strain evidence="7">JCM 30331</strain>
    </source>
</reference>
<keyword evidence="7" id="KW-1185">Reference proteome</keyword>
<dbReference type="InterPro" id="IPR049166">
    <property type="entry name" value="GH39_cat"/>
</dbReference>
<feature type="signal peptide" evidence="4">
    <location>
        <begin position="1"/>
        <end position="21"/>
    </location>
</feature>
<dbReference type="EMBL" id="BMPP01000007">
    <property type="protein sequence ID" value="GGK26365.1"/>
    <property type="molecule type" value="Genomic_DNA"/>
</dbReference>
<dbReference type="Proteomes" id="UP000647587">
    <property type="component" value="Unassembled WGS sequence"/>
</dbReference>
<dbReference type="SUPFAM" id="SSF51445">
    <property type="entry name" value="(Trans)glycosidases"/>
    <property type="match status" value="1"/>
</dbReference>
<dbReference type="RefSeq" id="WP_189007678.1">
    <property type="nucleotide sequence ID" value="NZ_BMPP01000007.1"/>
</dbReference>
<evidence type="ECO:0000256" key="2">
    <source>
        <dbReference type="ARBA" id="ARBA00022801"/>
    </source>
</evidence>
<evidence type="ECO:0000256" key="1">
    <source>
        <dbReference type="ARBA" id="ARBA00008875"/>
    </source>
</evidence>
<dbReference type="PANTHER" id="PTHR46145">
    <property type="entry name" value="HEPARANASE"/>
    <property type="match status" value="1"/>
</dbReference>
<keyword evidence="3" id="KW-0326">Glycosidase</keyword>
<feature type="domain" description="Glycosyl hydrolases family 39 N-terminal catalytic" evidence="5">
    <location>
        <begin position="134"/>
        <end position="352"/>
    </location>
</feature>
<keyword evidence="4" id="KW-0732">Signal</keyword>
<organism evidence="6 7">
    <name type="scientific">Deinococcus malanensis</name>
    <dbReference type="NCBI Taxonomy" id="1706855"/>
    <lineage>
        <taxon>Bacteria</taxon>
        <taxon>Thermotogati</taxon>
        <taxon>Deinococcota</taxon>
        <taxon>Deinococci</taxon>
        <taxon>Deinococcales</taxon>
        <taxon>Deinococcaceae</taxon>
        <taxon>Deinococcus</taxon>
    </lineage>
</organism>
<accession>A0ABQ2EVB9</accession>
<evidence type="ECO:0000313" key="7">
    <source>
        <dbReference type="Proteomes" id="UP000647587"/>
    </source>
</evidence>
<evidence type="ECO:0000259" key="5">
    <source>
        <dbReference type="Pfam" id="PF01229"/>
    </source>
</evidence>
<comment type="caution">
    <text evidence="6">The sequence shown here is derived from an EMBL/GenBank/DDBJ whole genome shotgun (WGS) entry which is preliminary data.</text>
</comment>
<name>A0ABQ2EVB9_9DEIO</name>
<dbReference type="Gene3D" id="3.20.20.80">
    <property type="entry name" value="Glycosidases"/>
    <property type="match status" value="1"/>
</dbReference>
<feature type="chain" id="PRO_5045316593" description="Glycosyl hydrolases family 39 N-terminal catalytic domain-containing protein" evidence="4">
    <location>
        <begin position="22"/>
        <end position="420"/>
    </location>
</feature>
<dbReference type="InterPro" id="IPR017853">
    <property type="entry name" value="GH"/>
</dbReference>
<gene>
    <name evidence="6" type="ORF">GCM10008955_20250</name>
</gene>
<dbReference type="PANTHER" id="PTHR46145:SF4">
    <property type="entry name" value="HEPARANASE"/>
    <property type="match status" value="1"/>
</dbReference>
<dbReference type="Pfam" id="PF01229">
    <property type="entry name" value="Glyco_hydro_39"/>
    <property type="match status" value="1"/>
</dbReference>
<protein>
    <recommendedName>
        <fullName evidence="5">Glycosyl hydrolases family 39 N-terminal catalytic domain-containing protein</fullName>
    </recommendedName>
</protein>
<comment type="similarity">
    <text evidence="1">Belongs to the glycosyl hydrolase 39 family.</text>
</comment>
<evidence type="ECO:0000313" key="6">
    <source>
        <dbReference type="EMBL" id="GGK26365.1"/>
    </source>
</evidence>
<keyword evidence="2" id="KW-0378">Hydrolase</keyword>
<evidence type="ECO:0000256" key="4">
    <source>
        <dbReference type="SAM" id="SignalP"/>
    </source>
</evidence>
<evidence type="ECO:0000256" key="3">
    <source>
        <dbReference type="ARBA" id="ARBA00023295"/>
    </source>
</evidence>
<proteinExistence type="inferred from homology"/>
<sequence>MKRLALLLMLGMAGATSTAPATLTLTGEARPIAALAVNGFNTSWQMPLVEALDAVRSVAPTSIRFPGGNVGDDHDLTEQSLRNYKVSLALTGTNTKAIVQTRVFATRAEARNRPEDAGQAARTARDIGLNVAYWEIGNEPDLYATNRGDPSWTPEKYCQVFRAQREAILKADPGAKIAGPATSKGTGSAMNYLERFIRACGDVVDLVTWHEYPTDGSAADEVALATAPDVSARVDQVRELLRDPQRNPLGHQRDYQLGVTEYSLSWRSQGPHLADQVAALWAAETTLRLADAGADVSSYFAIIAAGNHGLVDLAGIPRPTLYAFQQLRHYRGEALTIRSSDPALWVHAARHANTVQLLITNTSTAPRPVATELPGYQLIGAKTFTQQTVADEADFIRLKLGPAADLPGRSLTRLAYKRLP</sequence>